<organism evidence="2 3">
    <name type="scientific">Aureobasidium melanogenum</name>
    <name type="common">Aureobasidium pullulans var. melanogenum</name>
    <dbReference type="NCBI Taxonomy" id="46634"/>
    <lineage>
        <taxon>Eukaryota</taxon>
        <taxon>Fungi</taxon>
        <taxon>Dikarya</taxon>
        <taxon>Ascomycota</taxon>
        <taxon>Pezizomycotina</taxon>
        <taxon>Dothideomycetes</taxon>
        <taxon>Dothideomycetidae</taxon>
        <taxon>Dothideales</taxon>
        <taxon>Saccotheciaceae</taxon>
        <taxon>Aureobasidium</taxon>
    </lineage>
</organism>
<sequence length="120" mass="13424">MPAILDRSRTRRLVNDDKKRACPRNHDYKVRLFMGAMRVPHELGFYGVHNDHPGLSTSPPNEISVAVGASWMTSDAEDEHSEREEPLTVPEVEENDVPEESYEQSAVDDAGSGSDLILFT</sequence>
<evidence type="ECO:0000256" key="1">
    <source>
        <dbReference type="SAM" id="MobiDB-lite"/>
    </source>
</evidence>
<feature type="compositionally biased region" description="Acidic residues" evidence="1">
    <location>
        <begin position="91"/>
        <end position="102"/>
    </location>
</feature>
<reference evidence="2" key="1">
    <citation type="journal article" date="2021" name="J Fungi (Basel)">
        <title>Virulence traits and population genomics of the black yeast Aureobasidium melanogenum.</title>
        <authorList>
            <person name="Cernosa A."/>
            <person name="Sun X."/>
            <person name="Gostincar C."/>
            <person name="Fang C."/>
            <person name="Gunde-Cimerman N."/>
            <person name="Song Z."/>
        </authorList>
    </citation>
    <scope>NUCLEOTIDE SEQUENCE</scope>
    <source>
        <strain evidence="2">EXF-9298</strain>
    </source>
</reference>
<evidence type="ECO:0000313" key="2">
    <source>
        <dbReference type="EMBL" id="KAG9991058.1"/>
    </source>
</evidence>
<feature type="region of interest" description="Disordered" evidence="1">
    <location>
        <begin position="72"/>
        <end position="120"/>
    </location>
</feature>
<gene>
    <name evidence="2" type="ORF">KCU98_g669</name>
</gene>
<dbReference type="Proteomes" id="UP000729357">
    <property type="component" value="Unassembled WGS sequence"/>
</dbReference>
<reference evidence="2" key="2">
    <citation type="submission" date="2021-08" db="EMBL/GenBank/DDBJ databases">
        <authorList>
            <person name="Gostincar C."/>
            <person name="Sun X."/>
            <person name="Song Z."/>
            <person name="Gunde-Cimerman N."/>
        </authorList>
    </citation>
    <scope>NUCLEOTIDE SEQUENCE</scope>
    <source>
        <strain evidence="2">EXF-9298</strain>
    </source>
</reference>
<protein>
    <submittedName>
        <fullName evidence="2">Uncharacterized protein</fullName>
    </submittedName>
</protein>
<name>A0A9P8K288_AURME</name>
<accession>A0A9P8K288</accession>
<evidence type="ECO:0000313" key="3">
    <source>
        <dbReference type="Proteomes" id="UP000729357"/>
    </source>
</evidence>
<comment type="caution">
    <text evidence="2">The sequence shown here is derived from an EMBL/GenBank/DDBJ whole genome shotgun (WGS) entry which is preliminary data.</text>
</comment>
<dbReference type="AlphaFoldDB" id="A0A9P8K288"/>
<keyword evidence="3" id="KW-1185">Reference proteome</keyword>
<feature type="non-terminal residue" evidence="2">
    <location>
        <position position="120"/>
    </location>
</feature>
<dbReference type="EMBL" id="JAHFXS010000007">
    <property type="protein sequence ID" value="KAG9991058.1"/>
    <property type="molecule type" value="Genomic_DNA"/>
</dbReference>
<proteinExistence type="predicted"/>